<dbReference type="PANTHER" id="PTHR30146">
    <property type="entry name" value="LACI-RELATED TRANSCRIPTIONAL REPRESSOR"/>
    <property type="match status" value="1"/>
</dbReference>
<evidence type="ECO:0000256" key="2">
    <source>
        <dbReference type="ARBA" id="ARBA00023125"/>
    </source>
</evidence>
<evidence type="ECO:0000256" key="3">
    <source>
        <dbReference type="ARBA" id="ARBA00023163"/>
    </source>
</evidence>
<dbReference type="CDD" id="cd01392">
    <property type="entry name" value="HTH_LacI"/>
    <property type="match status" value="1"/>
</dbReference>
<feature type="domain" description="HTH lacI-type" evidence="4">
    <location>
        <begin position="6"/>
        <end position="62"/>
    </location>
</feature>
<keyword evidence="6" id="KW-1185">Reference proteome</keyword>
<dbReference type="PROSITE" id="PS00356">
    <property type="entry name" value="HTH_LACI_1"/>
    <property type="match status" value="1"/>
</dbReference>
<dbReference type="GO" id="GO:0000976">
    <property type="term" value="F:transcription cis-regulatory region binding"/>
    <property type="evidence" value="ECO:0007669"/>
    <property type="project" value="TreeGrafter"/>
</dbReference>
<dbReference type="EMBL" id="FRAC01000030">
    <property type="protein sequence ID" value="SHL35423.1"/>
    <property type="molecule type" value="Genomic_DNA"/>
</dbReference>
<dbReference type="InterPro" id="IPR000843">
    <property type="entry name" value="HTH_LacI"/>
</dbReference>
<keyword evidence="2" id="KW-0238">DNA-binding</keyword>
<evidence type="ECO:0000256" key="1">
    <source>
        <dbReference type="ARBA" id="ARBA00023015"/>
    </source>
</evidence>
<dbReference type="SUPFAM" id="SSF47413">
    <property type="entry name" value="lambda repressor-like DNA-binding domains"/>
    <property type="match status" value="1"/>
</dbReference>
<evidence type="ECO:0000313" key="5">
    <source>
        <dbReference type="EMBL" id="SHL35423.1"/>
    </source>
</evidence>
<dbReference type="RefSeq" id="WP_073279494.1">
    <property type="nucleotide sequence ID" value="NZ_FRAC01000030.1"/>
</dbReference>
<sequence>MSDKRITMKDIAIEAGVSTATVSYVLNYSEKERISHETRMRIFEAANKLKYVPNMTAKSLASQRSYLVGIILNMGGKDKKSKVYQYYDLAREIQRCLYPKGYDVVLLSTKEMEKDYSIGQKRSLDAVFVMDMDEESIKAIASQYYVPAIFIEGYIADPIFCKILTSYESVLKQAEEQLGSNYYVIMEDHANKNVLQTIAKKVPEKNIFINRYDASLIQFLQEHYNQKGLVIGEILGMQVENYVDNRNISVVVNSERDIMLLPDTKTIVISNKKKAEKAVEIMDRLLRLDNPNEVERVTYIHPI</sequence>
<proteinExistence type="predicted"/>
<keyword evidence="1" id="KW-0805">Transcription regulation</keyword>
<dbReference type="STRING" id="1121322.SAMN02745136_04709"/>
<dbReference type="GO" id="GO:0003700">
    <property type="term" value="F:DNA-binding transcription factor activity"/>
    <property type="evidence" value="ECO:0007669"/>
    <property type="project" value="TreeGrafter"/>
</dbReference>
<keyword evidence="3" id="KW-0804">Transcription</keyword>
<dbReference type="PROSITE" id="PS50932">
    <property type="entry name" value="HTH_LACI_2"/>
    <property type="match status" value="1"/>
</dbReference>
<dbReference type="InterPro" id="IPR010982">
    <property type="entry name" value="Lambda_DNA-bd_dom_sf"/>
</dbReference>
<reference evidence="5 6" key="1">
    <citation type="submission" date="2016-11" db="EMBL/GenBank/DDBJ databases">
        <authorList>
            <person name="Jaros S."/>
            <person name="Januszkiewicz K."/>
            <person name="Wedrychowicz H."/>
        </authorList>
    </citation>
    <scope>NUCLEOTIDE SEQUENCE [LARGE SCALE GENOMIC DNA]</scope>
    <source>
        <strain evidence="5 6">DSM 15929</strain>
    </source>
</reference>
<evidence type="ECO:0000259" key="4">
    <source>
        <dbReference type="PROSITE" id="PS50932"/>
    </source>
</evidence>
<dbReference type="PANTHER" id="PTHR30146:SF109">
    <property type="entry name" value="HTH-TYPE TRANSCRIPTIONAL REGULATOR GALS"/>
    <property type="match status" value="1"/>
</dbReference>
<gene>
    <name evidence="5" type="ORF">SAMN02745136_04709</name>
</gene>
<dbReference type="PRINTS" id="PR00036">
    <property type="entry name" value="HTHLACI"/>
</dbReference>
<dbReference type="Pfam" id="PF00356">
    <property type="entry name" value="LacI"/>
    <property type="match status" value="1"/>
</dbReference>
<dbReference type="Gene3D" id="1.10.260.40">
    <property type="entry name" value="lambda repressor-like DNA-binding domains"/>
    <property type="match status" value="1"/>
</dbReference>
<name>A0A1M6ZYK8_9FIRM</name>
<dbReference type="Proteomes" id="UP000184386">
    <property type="component" value="Unassembled WGS sequence"/>
</dbReference>
<organism evidence="5 6">
    <name type="scientific">Anaerocolumna jejuensis DSM 15929</name>
    <dbReference type="NCBI Taxonomy" id="1121322"/>
    <lineage>
        <taxon>Bacteria</taxon>
        <taxon>Bacillati</taxon>
        <taxon>Bacillota</taxon>
        <taxon>Clostridia</taxon>
        <taxon>Lachnospirales</taxon>
        <taxon>Lachnospiraceae</taxon>
        <taxon>Anaerocolumna</taxon>
    </lineage>
</organism>
<protein>
    <submittedName>
        <fullName evidence="5">Regulatory protein, lacI family</fullName>
    </submittedName>
</protein>
<dbReference type="OrthoDB" id="9775106at2"/>
<accession>A0A1M6ZYK8</accession>
<evidence type="ECO:0000313" key="6">
    <source>
        <dbReference type="Proteomes" id="UP000184386"/>
    </source>
</evidence>
<dbReference type="AlphaFoldDB" id="A0A1M6ZYK8"/>
<dbReference type="SMART" id="SM00354">
    <property type="entry name" value="HTH_LACI"/>
    <property type="match status" value="1"/>
</dbReference>
<dbReference type="Gene3D" id="3.40.50.2300">
    <property type="match status" value="1"/>
</dbReference>